<dbReference type="Proteomes" id="UP000199126">
    <property type="component" value="Unassembled WGS sequence"/>
</dbReference>
<sequence>MERTPALTEATIRDLARPQSYDRGEDYYERGAVFDVTRRGDLLQAAVEGSQYDPYQVQIELDETGIVGTQCSCPYDHGGICKHRVAVLLTYIRAPDGITQRLSISELVADTDPEELRDLLVDLVERRPELAEWIEARLEAARSEGASDDSRERSPLINQDAIRRRVRTILRSPRGGSPRDPYVAVKADVEELENLLEQAWIAINAGDGETALDVLEPLADELMDEEWLGLSYDDSQGIFELLDELDHALAEALLTTDLSEADRDHWEDQLQTWANEMEGYTNRPPYNVALEAVKHGWDSDPIQQVMQGEISDADLWEEEPPWYAEDVISARLNVLERQDRIEEYLNLATAADLTNAYVTMLVTEGRVEEAIEYGRTNLSSPDEALTLATVLRNHKWPDAALEVARQGLTLDGSGKAELATWLRDWASSVDEDEIALEAAIAAFKVSPSLAAYQATEELAGEDWSAVQADLLEYLSEQATEQWTARQHVEIFLYADQYDEAIDIADRFPNEDVVKPVVKAVWKDRSQWAIDACKTQAEPIIEQGQSQRYRDVVQWLGIAGKAAHSAGRGDAWCAYLEDLVERHSRKYKLVPLLEELFDEFSC</sequence>
<reference evidence="4" key="1">
    <citation type="submission" date="2016-10" db="EMBL/GenBank/DDBJ databases">
        <authorList>
            <person name="Varghese N."/>
            <person name="Submissions S."/>
        </authorList>
    </citation>
    <scope>NUCLEOTIDE SEQUENCE [LARGE SCALE GENOMIC DNA]</scope>
    <source>
        <strain evidence="4">CGMCC 1.10121</strain>
    </source>
</reference>
<dbReference type="InterPro" id="IPR007527">
    <property type="entry name" value="Znf_SWIM"/>
</dbReference>
<accession>A0A1H8W789</accession>
<dbReference type="OrthoDB" id="41163at2157"/>
<dbReference type="GO" id="GO:0008270">
    <property type="term" value="F:zinc ion binding"/>
    <property type="evidence" value="ECO:0007669"/>
    <property type="project" value="UniProtKB-KW"/>
</dbReference>
<evidence type="ECO:0000313" key="3">
    <source>
        <dbReference type="EMBL" id="SEP22998.1"/>
    </source>
</evidence>
<keyword evidence="1" id="KW-0862">Zinc</keyword>
<keyword evidence="1" id="KW-0863">Zinc-finger</keyword>
<evidence type="ECO:0000313" key="4">
    <source>
        <dbReference type="Proteomes" id="UP000199126"/>
    </source>
</evidence>
<feature type="domain" description="SWIM-type" evidence="2">
    <location>
        <begin position="55"/>
        <end position="92"/>
    </location>
</feature>
<proteinExistence type="predicted"/>
<dbReference type="AlphaFoldDB" id="A0A1H8W789"/>
<organism evidence="3 4">
    <name type="scientific">Halogranum amylolyticum</name>
    <dbReference type="NCBI Taxonomy" id="660520"/>
    <lineage>
        <taxon>Archaea</taxon>
        <taxon>Methanobacteriati</taxon>
        <taxon>Methanobacteriota</taxon>
        <taxon>Stenosarchaea group</taxon>
        <taxon>Halobacteria</taxon>
        <taxon>Halobacteriales</taxon>
        <taxon>Haloferacaceae</taxon>
    </lineage>
</organism>
<name>A0A1H8W789_9EURY</name>
<protein>
    <submittedName>
        <fullName evidence="3">Uncharacterized conserved protein, contains Zn finger domain</fullName>
    </submittedName>
</protein>
<dbReference type="Pfam" id="PF04434">
    <property type="entry name" value="SWIM"/>
    <property type="match status" value="1"/>
</dbReference>
<keyword evidence="4" id="KW-1185">Reference proteome</keyword>
<dbReference type="EMBL" id="FODV01000024">
    <property type="protein sequence ID" value="SEP22998.1"/>
    <property type="molecule type" value="Genomic_DNA"/>
</dbReference>
<gene>
    <name evidence="3" type="ORF">SAMN04487948_12411</name>
</gene>
<dbReference type="PROSITE" id="PS50966">
    <property type="entry name" value="ZF_SWIM"/>
    <property type="match status" value="1"/>
</dbReference>
<dbReference type="RefSeq" id="WP_089827596.1">
    <property type="nucleotide sequence ID" value="NZ_FODV01000024.1"/>
</dbReference>
<keyword evidence="1" id="KW-0479">Metal-binding</keyword>
<evidence type="ECO:0000256" key="1">
    <source>
        <dbReference type="PROSITE-ProRule" id="PRU00325"/>
    </source>
</evidence>
<evidence type="ECO:0000259" key="2">
    <source>
        <dbReference type="PROSITE" id="PS50966"/>
    </source>
</evidence>